<dbReference type="GeneID" id="19527182"/>
<proteinExistence type="predicted"/>
<name>X2KRE2_9CAUD</name>
<sequence>MAKSAHPTAPSIIAGMTSPETVRTTVTYHMQISGVDHRVASVPALEDVASERGYPESFKRAVLDVHQLVRRRLLYAMLEKAWKDDPRAEFEGWWITCDVTGERLAESNILIQHVEARGAVVAGGAGNASGPWVSALDANAPYGGVQR</sequence>
<organism evidence="1 2">
    <name type="scientific">Mycobacterium phage Hawkeye</name>
    <dbReference type="NCBI Taxonomy" id="1458711"/>
    <lineage>
        <taxon>Viruses</taxon>
        <taxon>Duplodnaviria</taxon>
        <taxon>Heunggongvirae</taxon>
        <taxon>Uroviricota</taxon>
        <taxon>Caudoviricetes</taxon>
        <taxon>Dclasvirinae</taxon>
        <taxon>Hawkeyevirus</taxon>
        <taxon>Hawkeyevirus hawkeye</taxon>
    </lineage>
</organism>
<reference evidence="1 2" key="1">
    <citation type="submission" date="2014-01" db="EMBL/GenBank/DDBJ databases">
        <authorList>
            <person name="Schneider V.M."/>
            <person name="Bowman C.A."/>
            <person name="Russell D.A."/>
            <person name="Pope W.H."/>
            <person name="Jacobs-Sera D."/>
            <person name="Hendrix R.W."/>
            <person name="Hatfull G.F."/>
        </authorList>
    </citation>
    <scope>NUCLEOTIDE SEQUENCE [LARGE SCALE GENOMIC DNA]</scope>
</reference>
<evidence type="ECO:0000313" key="2">
    <source>
        <dbReference type="Proteomes" id="UP000019737"/>
    </source>
</evidence>
<dbReference type="KEGG" id="vg:19527182"/>
<dbReference type="EMBL" id="KJ194582">
    <property type="protein sequence ID" value="AHN84013.1"/>
    <property type="molecule type" value="Genomic_DNA"/>
</dbReference>
<evidence type="ECO:0000313" key="1">
    <source>
        <dbReference type="EMBL" id="AHN84013.1"/>
    </source>
</evidence>
<gene>
    <name evidence="1" type="primary">2</name>
    <name evidence="1" type="ORF">PBI_HAWKEYE_2</name>
</gene>
<dbReference type="RefSeq" id="YP_009035897.1">
    <property type="nucleotide sequence ID" value="NC_024209.1"/>
</dbReference>
<accession>X2KRE2</accession>
<keyword evidence="2" id="KW-1185">Reference proteome</keyword>
<dbReference type="Proteomes" id="UP000019737">
    <property type="component" value="Segment"/>
</dbReference>
<protein>
    <submittedName>
        <fullName evidence="1">Uncharacterized protein</fullName>
    </submittedName>
</protein>